<protein>
    <submittedName>
        <fullName evidence="2">Cobalt-zinc-cadmium resistance protein CzcA</fullName>
    </submittedName>
</protein>
<evidence type="ECO:0000256" key="1">
    <source>
        <dbReference type="SAM" id="Phobius"/>
    </source>
</evidence>
<dbReference type="SUPFAM" id="SSF82714">
    <property type="entry name" value="Multidrug efflux transporter AcrB TolC docking domain, DN and DC subdomains"/>
    <property type="match status" value="2"/>
</dbReference>
<feature type="transmembrane region" description="Helical" evidence="1">
    <location>
        <begin position="903"/>
        <end position="923"/>
    </location>
</feature>
<dbReference type="Gene3D" id="3.30.70.1430">
    <property type="entry name" value="Multidrug efflux transporter AcrB pore domain"/>
    <property type="match status" value="2"/>
</dbReference>
<feature type="transmembrane region" description="Helical" evidence="1">
    <location>
        <begin position="929"/>
        <end position="950"/>
    </location>
</feature>
<feature type="transmembrane region" description="Helical" evidence="1">
    <location>
        <begin position="403"/>
        <end position="428"/>
    </location>
</feature>
<feature type="transmembrane region" description="Helical" evidence="1">
    <location>
        <begin position="1005"/>
        <end position="1027"/>
    </location>
</feature>
<dbReference type="PRINTS" id="PR00702">
    <property type="entry name" value="ACRIFLAVINRP"/>
</dbReference>
<dbReference type="Proteomes" id="UP000838160">
    <property type="component" value="Unassembled WGS sequence"/>
</dbReference>
<sequence>MSQQQTNQPQSDDEITGVAAYFIRNKVISWMMALIFLIGGVSAFFGLGRLEDPAFTIKDAMVVTNYPGATPQQVEEEVTYPIEKAIQQLTYVDEVNSISSRGLSQITVTMKNNYGPDDLPQIWDELRRKVNDIESSLPPGVSSPTVIDDFGDVYGVLFALTGKGYSYKELLDYVDYLRRELELIDGVSKVSVTGEQQEQVFIEISIKRISSLGIAPSTIFNLLETQNVVSDAGATRIGSEYIRIQPTGQFADVSELGDLILTEGGAQGLIFLKDVAEIKRGFIEVPSNIINYNGEVALNVGISFASGVNVVEVGDRLYRRLAELKFQQPVGIEILEVYSQPKEVDKSVRGFVVSLGQAVAIVIIVLLFFMGLRSGLLIGLILLLTVLGTFIFMQYMAIDLQRISLGALVIALGMLVDNAIVVVEGILIGTQKGRTRLQAATDIVTQTKWPLLGATVIAVTAFAPIGLSEDSTGEYCGTLFTVLLISLMLSWFTAISLTPFFADLFFRGQKIKGEEEGGSDPYNGVIFVVYRKFLEFCMHRAWLTVVVLVSLLAGSIYGFTLVKQSFFPASTTPMFQVDVWLPEGTDIRATNTKLKALESWIADQPETDHITTTAGKGLQRFMLTYSPEKSYAAYGEITTRVKDYTGLQPLMERFRVYMNDSFPEINYKLKQIELGPGGGAKIEARVIGSDPTVLRSIAAQVMDIMYADPGAFNIRHDWRERTKVLEPIFIESQARRYGITKSDVDDVLEMSFSGKSVGLYRDGTTLMPIVARLPDEERVDIRNIEGMMIWSPTLSEFIPFQQVTQGYDVRWEDPIIVRKNRKRMLTIMADPDLLGEETAATLQKRIQPQIEAIELPPGYSLEWGGEYESSGDAQASLFQTMPMGYLFMFLITIFLFNAVKEAVIVWLTVPLALIGVTTGLLALNTPFGFMALLGFLSLSGMVLKNGIVLLDQIDIEIRSGKEPYVAVVDAALSRVRPVCMAAITTILGMIPLLPDIFFKPMAVTIMFGLGFATVLTLIVVPVFYRLFHKIKVAS</sequence>
<keyword evidence="1" id="KW-1133">Transmembrane helix</keyword>
<dbReference type="RefSeq" id="WP_237484230.1">
    <property type="nucleotide sequence ID" value="NZ_CAKLCM010000002.1"/>
</dbReference>
<dbReference type="Gene3D" id="3.30.70.1320">
    <property type="entry name" value="Multidrug efflux transporter AcrB pore domain like"/>
    <property type="match status" value="1"/>
</dbReference>
<keyword evidence="1" id="KW-0472">Membrane</keyword>
<dbReference type="Gene3D" id="3.30.2090.10">
    <property type="entry name" value="Multidrug efflux transporter AcrB TolC docking domain, DN and DC subdomains"/>
    <property type="match status" value="2"/>
</dbReference>
<name>A0ABM8ZGH7_9VIBR</name>
<feature type="transmembrane region" description="Helical" evidence="1">
    <location>
        <begin position="971"/>
        <end position="993"/>
    </location>
</feature>
<proteinExistence type="predicted"/>
<reference evidence="2" key="1">
    <citation type="submission" date="2021-12" db="EMBL/GenBank/DDBJ databases">
        <authorList>
            <person name="Rodrigo-Torres L."/>
            <person name="Arahal R. D."/>
            <person name="Lucena T."/>
        </authorList>
    </citation>
    <scope>NUCLEOTIDE SEQUENCE</scope>
    <source>
        <strain evidence="2">CECT 8226</strain>
    </source>
</reference>
<dbReference type="SUPFAM" id="SSF82693">
    <property type="entry name" value="Multidrug efflux transporter AcrB pore domain, PN1, PN2, PC1 and PC2 subdomains"/>
    <property type="match status" value="2"/>
</dbReference>
<accession>A0ABM8ZGH7</accession>
<dbReference type="SUPFAM" id="SSF82866">
    <property type="entry name" value="Multidrug efflux transporter AcrB transmembrane domain"/>
    <property type="match status" value="2"/>
</dbReference>
<comment type="caution">
    <text evidence="2">The sequence shown here is derived from an EMBL/GenBank/DDBJ whole genome shotgun (WGS) entry which is preliminary data.</text>
</comment>
<evidence type="ECO:0000313" key="2">
    <source>
        <dbReference type="EMBL" id="CAH0525720.1"/>
    </source>
</evidence>
<dbReference type="InterPro" id="IPR027463">
    <property type="entry name" value="AcrB_DN_DC_subdom"/>
</dbReference>
<feature type="transmembrane region" description="Helical" evidence="1">
    <location>
        <begin position="376"/>
        <end position="397"/>
    </location>
</feature>
<feature type="transmembrane region" description="Helical" evidence="1">
    <location>
        <begin position="350"/>
        <end position="369"/>
    </location>
</feature>
<feature type="transmembrane region" description="Helical" evidence="1">
    <location>
        <begin position="449"/>
        <end position="467"/>
    </location>
</feature>
<feature type="transmembrane region" description="Helical" evidence="1">
    <location>
        <begin position="479"/>
        <end position="502"/>
    </location>
</feature>
<organism evidence="2 3">
    <name type="scientific">Vibrio hippocampi</name>
    <dbReference type="NCBI Taxonomy" id="654686"/>
    <lineage>
        <taxon>Bacteria</taxon>
        <taxon>Pseudomonadati</taxon>
        <taxon>Pseudomonadota</taxon>
        <taxon>Gammaproteobacteria</taxon>
        <taxon>Vibrionales</taxon>
        <taxon>Vibrionaceae</taxon>
        <taxon>Vibrio</taxon>
    </lineage>
</organism>
<dbReference type="InterPro" id="IPR001036">
    <property type="entry name" value="Acrflvin-R"/>
</dbReference>
<dbReference type="Gene3D" id="1.20.1640.10">
    <property type="entry name" value="Multidrug efflux transporter AcrB transmembrane domain"/>
    <property type="match status" value="2"/>
</dbReference>
<keyword evidence="1" id="KW-0812">Transmembrane</keyword>
<dbReference type="PANTHER" id="PTHR32063:SF18">
    <property type="entry name" value="CATION EFFLUX SYSTEM PROTEIN"/>
    <property type="match status" value="1"/>
</dbReference>
<dbReference type="Pfam" id="PF00873">
    <property type="entry name" value="ACR_tran"/>
    <property type="match status" value="1"/>
</dbReference>
<keyword evidence="3" id="KW-1185">Reference proteome</keyword>
<feature type="transmembrane region" description="Helical" evidence="1">
    <location>
        <begin position="27"/>
        <end position="47"/>
    </location>
</feature>
<evidence type="ECO:0000313" key="3">
    <source>
        <dbReference type="Proteomes" id="UP000838160"/>
    </source>
</evidence>
<dbReference type="EMBL" id="CAKLCM010000002">
    <property type="protein sequence ID" value="CAH0525720.1"/>
    <property type="molecule type" value="Genomic_DNA"/>
</dbReference>
<dbReference type="Gene3D" id="3.30.70.1440">
    <property type="entry name" value="Multidrug efflux transporter AcrB pore domain"/>
    <property type="match status" value="1"/>
</dbReference>
<gene>
    <name evidence="2" type="primary">czcA_1</name>
    <name evidence="2" type="ORF">VHP8226_01250</name>
</gene>
<dbReference type="PANTHER" id="PTHR32063">
    <property type="match status" value="1"/>
</dbReference>
<feature type="transmembrane region" description="Helical" evidence="1">
    <location>
        <begin position="541"/>
        <end position="562"/>
    </location>
</feature>
<feature type="transmembrane region" description="Helical" evidence="1">
    <location>
        <begin position="877"/>
        <end position="896"/>
    </location>
</feature>